<sequence>MLKDPLDMELGNDDMDKVAGIPVVPLDVYTAASIGNCASISEALEMNPECLHACNKGGWTALMYAAHYGHHEAVLLLHSRGASVHTKTGEGCTALMLAAGCGQTMTVKVLLECGSLLEARDKQSWTAVFHAVQSRHPAVLELLLTSGANAMACEPQKGETALQFGIRANDLDLVQLLLKYGADPTVPDHCGETPFCLASRLKHKTVADTIAQAVATRGIAASLSPITAGRDFWQGDVCEGGASFEQLLTQAGLGEYMALFEEQAVDLLVFLSLTDADLKECGVSKLGPRRKMTSLIARWHRNAPMRSCREAAYADKLLVELQELQLKHAQLVRDNTKLAKELYQEQELRSSTESLVVEARARLHECHKYCLLASRQLQGIYDTIVCAAHDCGPCHCKCNRSVSSNGEPRVVDGNYCHVNGDEFHVYKDHIPIQGNPQLKRDLIIRSQTKKDYDDQMRVLDLLPNDNIAHACKANAVMNSNDLKTIGCLLTPNQNLSNNVDNVNAFNPETQFFNDINYLYDENQRNLKYYDQIQINNLESVPEVVPDSSKAFIPTDYRIRPPSLCLPKLGSPVQYCLKLVQRLVSLSDPNIPRDIGPAAQPRDRDGASVCALSTGSQGTTTSRDLCSQKSCCSSTKEEFGHINQKQCPSVECSRAPDFLTGNARIESNIDRDCKVISDTPENCTHQTPEETLRTQTAPHSNSDIVHSDLAYVESHELLERNEFDDALLCKQLEQFSILNSFRQSRLS</sequence>
<dbReference type="GeneID" id="108672450"/>
<feature type="coiled-coil region" evidence="4">
    <location>
        <begin position="314"/>
        <end position="341"/>
    </location>
</feature>
<feature type="repeat" description="ANK" evidence="3">
    <location>
        <begin position="157"/>
        <end position="189"/>
    </location>
</feature>
<dbReference type="InterPro" id="IPR013761">
    <property type="entry name" value="SAM/pointed_sf"/>
</dbReference>
<keyword evidence="2 3" id="KW-0040">ANK repeat</keyword>
<evidence type="ECO:0000256" key="1">
    <source>
        <dbReference type="ARBA" id="ARBA00022737"/>
    </source>
</evidence>
<dbReference type="PROSITE" id="PS50088">
    <property type="entry name" value="ANK_REPEAT"/>
    <property type="match status" value="3"/>
</dbReference>
<dbReference type="PANTHER" id="PTHR24166:SF48">
    <property type="entry name" value="PROTEIN VAPYRIN"/>
    <property type="match status" value="1"/>
</dbReference>
<feature type="repeat" description="ANK" evidence="3">
    <location>
        <begin position="57"/>
        <end position="89"/>
    </location>
</feature>
<dbReference type="Gene3D" id="1.10.150.50">
    <property type="entry name" value="Transcription Factor, Ets-1"/>
    <property type="match status" value="1"/>
</dbReference>
<dbReference type="Pfam" id="PF00536">
    <property type="entry name" value="SAM_1"/>
    <property type="match status" value="1"/>
</dbReference>
<dbReference type="AlphaFoldDB" id="A0A8B7NPG1"/>
<dbReference type="InterPro" id="IPR002110">
    <property type="entry name" value="Ankyrin_rpt"/>
</dbReference>
<proteinExistence type="predicted"/>
<evidence type="ECO:0000313" key="7">
    <source>
        <dbReference type="RefSeq" id="XP_018015602.1"/>
    </source>
</evidence>
<evidence type="ECO:0000256" key="4">
    <source>
        <dbReference type="SAM" id="Coils"/>
    </source>
</evidence>
<dbReference type="SMART" id="SM00248">
    <property type="entry name" value="ANK"/>
    <property type="match status" value="5"/>
</dbReference>
<keyword evidence="6" id="KW-1185">Reference proteome</keyword>
<dbReference type="SMART" id="SM00454">
    <property type="entry name" value="SAM"/>
    <property type="match status" value="1"/>
</dbReference>
<evidence type="ECO:0000256" key="2">
    <source>
        <dbReference type="ARBA" id="ARBA00023043"/>
    </source>
</evidence>
<evidence type="ECO:0000256" key="3">
    <source>
        <dbReference type="PROSITE-ProRule" id="PRU00023"/>
    </source>
</evidence>
<dbReference type="InterPro" id="IPR050889">
    <property type="entry name" value="Dendritic_Spine_Reg/Scaffold"/>
</dbReference>
<dbReference type="SUPFAM" id="SSF48403">
    <property type="entry name" value="Ankyrin repeat"/>
    <property type="match status" value="1"/>
</dbReference>
<accession>A0A8B7NPG1</accession>
<dbReference type="PROSITE" id="PS50297">
    <property type="entry name" value="ANK_REP_REGION"/>
    <property type="match status" value="3"/>
</dbReference>
<evidence type="ECO:0000259" key="5">
    <source>
        <dbReference type="SMART" id="SM00454"/>
    </source>
</evidence>
<evidence type="ECO:0000313" key="6">
    <source>
        <dbReference type="Proteomes" id="UP000694843"/>
    </source>
</evidence>
<organism evidence="6 7">
    <name type="scientific">Hyalella azteca</name>
    <name type="common">Amphipod</name>
    <dbReference type="NCBI Taxonomy" id="294128"/>
    <lineage>
        <taxon>Eukaryota</taxon>
        <taxon>Metazoa</taxon>
        <taxon>Ecdysozoa</taxon>
        <taxon>Arthropoda</taxon>
        <taxon>Crustacea</taxon>
        <taxon>Multicrustacea</taxon>
        <taxon>Malacostraca</taxon>
        <taxon>Eumalacostraca</taxon>
        <taxon>Peracarida</taxon>
        <taxon>Amphipoda</taxon>
        <taxon>Senticaudata</taxon>
        <taxon>Talitrida</taxon>
        <taxon>Talitroidea</taxon>
        <taxon>Hyalellidae</taxon>
        <taxon>Hyalella</taxon>
    </lineage>
</organism>
<dbReference type="KEGG" id="hazt:108672450"/>
<dbReference type="InterPro" id="IPR001660">
    <property type="entry name" value="SAM"/>
</dbReference>
<dbReference type="Proteomes" id="UP000694843">
    <property type="component" value="Unplaced"/>
</dbReference>
<dbReference type="OrthoDB" id="6338611at2759"/>
<feature type="domain" description="SAM" evidence="5">
    <location>
        <begin position="239"/>
        <end position="302"/>
    </location>
</feature>
<dbReference type="InterPro" id="IPR036770">
    <property type="entry name" value="Ankyrin_rpt-contain_sf"/>
</dbReference>
<reference evidence="7" key="1">
    <citation type="submission" date="2025-08" db="UniProtKB">
        <authorList>
            <consortium name="RefSeq"/>
        </authorList>
    </citation>
    <scope>IDENTIFICATION</scope>
    <source>
        <tissue evidence="7">Whole organism</tissue>
    </source>
</reference>
<dbReference type="Pfam" id="PF12796">
    <property type="entry name" value="Ank_2"/>
    <property type="match status" value="1"/>
</dbReference>
<dbReference type="PANTHER" id="PTHR24166">
    <property type="entry name" value="ROLLING PEBBLES, ISOFORM B"/>
    <property type="match status" value="1"/>
</dbReference>
<keyword evidence="4" id="KW-0175">Coiled coil</keyword>
<gene>
    <name evidence="7" type="primary">LOC108672450</name>
</gene>
<protein>
    <submittedName>
        <fullName evidence="7">Uncharacterized protein LOC108672450</fullName>
    </submittedName>
</protein>
<feature type="repeat" description="ANK" evidence="3">
    <location>
        <begin position="90"/>
        <end position="122"/>
    </location>
</feature>
<dbReference type="Pfam" id="PF00023">
    <property type="entry name" value="Ank"/>
    <property type="match status" value="1"/>
</dbReference>
<dbReference type="RefSeq" id="XP_018015602.1">
    <property type="nucleotide sequence ID" value="XM_018160113.2"/>
</dbReference>
<keyword evidence="1" id="KW-0677">Repeat</keyword>
<name>A0A8B7NPG1_HYAAZ</name>
<dbReference type="SUPFAM" id="SSF47769">
    <property type="entry name" value="SAM/Pointed domain"/>
    <property type="match status" value="1"/>
</dbReference>
<dbReference type="Gene3D" id="1.25.40.20">
    <property type="entry name" value="Ankyrin repeat-containing domain"/>
    <property type="match status" value="2"/>
</dbReference>